<proteinExistence type="predicted"/>
<feature type="compositionally biased region" description="Low complexity" evidence="1">
    <location>
        <begin position="42"/>
        <end position="54"/>
    </location>
</feature>
<feature type="transmembrane region" description="Helical" evidence="2">
    <location>
        <begin position="62"/>
        <end position="87"/>
    </location>
</feature>
<sequence length="164" mass="18252">MFIGQTISIPIINSSQQKQYYRSTDSFTPKPMRSSSFERNESSTTTTYSSSTTDKSITPDSFYFNIKIIAIVVAAFVIGIGIVRLIFMFCKSSRPANNSSANHHATTVRPQLATIELSHFKPDLPPTYGEATATIDNDETKLPSYDELQNELHSRSTITTAPMQ</sequence>
<evidence type="ECO:0000313" key="4">
    <source>
        <dbReference type="Proteomes" id="UP000663855"/>
    </source>
</evidence>
<comment type="caution">
    <text evidence="3">The sequence shown here is derived from an EMBL/GenBank/DDBJ whole genome shotgun (WGS) entry which is preliminary data.</text>
</comment>
<evidence type="ECO:0000256" key="1">
    <source>
        <dbReference type="SAM" id="MobiDB-lite"/>
    </source>
</evidence>
<keyword evidence="2" id="KW-0472">Membrane</keyword>
<keyword evidence="2" id="KW-1133">Transmembrane helix</keyword>
<dbReference type="AlphaFoldDB" id="A0A814TNT2"/>
<reference evidence="3" key="1">
    <citation type="submission" date="2021-02" db="EMBL/GenBank/DDBJ databases">
        <authorList>
            <person name="Nowell W R."/>
        </authorList>
    </citation>
    <scope>NUCLEOTIDE SEQUENCE</scope>
</reference>
<gene>
    <name evidence="3" type="ORF">CJN711_LOCUS10150</name>
</gene>
<feature type="compositionally biased region" description="Polar residues" evidence="1">
    <location>
        <begin position="23"/>
        <end position="35"/>
    </location>
</feature>
<accession>A0A814TNT2</accession>
<organism evidence="3 4">
    <name type="scientific">Rotaria magnacalcarata</name>
    <dbReference type="NCBI Taxonomy" id="392030"/>
    <lineage>
        <taxon>Eukaryota</taxon>
        <taxon>Metazoa</taxon>
        <taxon>Spiralia</taxon>
        <taxon>Gnathifera</taxon>
        <taxon>Rotifera</taxon>
        <taxon>Eurotatoria</taxon>
        <taxon>Bdelloidea</taxon>
        <taxon>Philodinida</taxon>
        <taxon>Philodinidae</taxon>
        <taxon>Rotaria</taxon>
    </lineage>
</organism>
<dbReference type="Proteomes" id="UP000663855">
    <property type="component" value="Unassembled WGS sequence"/>
</dbReference>
<name>A0A814TNT2_9BILA</name>
<protein>
    <submittedName>
        <fullName evidence="3">Uncharacterized protein</fullName>
    </submittedName>
</protein>
<evidence type="ECO:0000313" key="3">
    <source>
        <dbReference type="EMBL" id="CAF1163818.1"/>
    </source>
</evidence>
<dbReference type="EMBL" id="CAJNOV010004140">
    <property type="protein sequence ID" value="CAF1163818.1"/>
    <property type="molecule type" value="Genomic_DNA"/>
</dbReference>
<feature type="region of interest" description="Disordered" evidence="1">
    <location>
        <begin position="23"/>
        <end position="54"/>
    </location>
</feature>
<evidence type="ECO:0000256" key="2">
    <source>
        <dbReference type="SAM" id="Phobius"/>
    </source>
</evidence>
<keyword evidence="2" id="KW-0812">Transmembrane</keyword>